<dbReference type="EMBL" id="CM003608">
    <property type="protein sequence ID" value="KYP65313.1"/>
    <property type="molecule type" value="Genomic_DNA"/>
</dbReference>
<evidence type="ECO:0008006" key="3">
    <source>
        <dbReference type="Google" id="ProtNLM"/>
    </source>
</evidence>
<name>A0A151TE59_CAJCA</name>
<organism evidence="1 2">
    <name type="scientific">Cajanus cajan</name>
    <name type="common">Pigeon pea</name>
    <name type="synonym">Cajanus indicus</name>
    <dbReference type="NCBI Taxonomy" id="3821"/>
    <lineage>
        <taxon>Eukaryota</taxon>
        <taxon>Viridiplantae</taxon>
        <taxon>Streptophyta</taxon>
        <taxon>Embryophyta</taxon>
        <taxon>Tracheophyta</taxon>
        <taxon>Spermatophyta</taxon>
        <taxon>Magnoliopsida</taxon>
        <taxon>eudicotyledons</taxon>
        <taxon>Gunneridae</taxon>
        <taxon>Pentapetalae</taxon>
        <taxon>rosids</taxon>
        <taxon>fabids</taxon>
        <taxon>Fabales</taxon>
        <taxon>Fabaceae</taxon>
        <taxon>Papilionoideae</taxon>
        <taxon>50 kb inversion clade</taxon>
        <taxon>NPAAA clade</taxon>
        <taxon>indigoferoid/millettioid clade</taxon>
        <taxon>Phaseoleae</taxon>
        <taxon>Cajanus</taxon>
    </lineage>
</organism>
<proteinExistence type="predicted"/>
<keyword evidence="2" id="KW-1185">Reference proteome</keyword>
<protein>
    <recommendedName>
        <fullName evidence="3">Retrovirus-related Pol polyprotein from transposon TNT 1-94</fullName>
    </recommendedName>
</protein>
<dbReference type="Gramene" id="C.cajan_11219.t">
    <property type="protein sequence ID" value="C.cajan_11219.t"/>
    <property type="gene ID" value="C.cajan_11219"/>
</dbReference>
<accession>A0A151TE59</accession>
<evidence type="ECO:0000313" key="2">
    <source>
        <dbReference type="Proteomes" id="UP000075243"/>
    </source>
</evidence>
<gene>
    <name evidence="1" type="ORF">KK1_011546</name>
</gene>
<reference evidence="1 2" key="1">
    <citation type="journal article" date="2012" name="Nat. Biotechnol.">
        <title>Draft genome sequence of pigeonpea (Cajanus cajan), an orphan legume crop of resource-poor farmers.</title>
        <authorList>
            <person name="Varshney R.K."/>
            <person name="Chen W."/>
            <person name="Li Y."/>
            <person name="Bharti A.K."/>
            <person name="Saxena R.K."/>
            <person name="Schlueter J.A."/>
            <person name="Donoghue M.T."/>
            <person name="Azam S."/>
            <person name="Fan G."/>
            <person name="Whaley A.M."/>
            <person name="Farmer A.D."/>
            <person name="Sheridan J."/>
            <person name="Iwata A."/>
            <person name="Tuteja R."/>
            <person name="Penmetsa R.V."/>
            <person name="Wu W."/>
            <person name="Upadhyaya H.D."/>
            <person name="Yang S.P."/>
            <person name="Shah T."/>
            <person name="Saxena K.B."/>
            <person name="Michael T."/>
            <person name="McCombie W.R."/>
            <person name="Yang B."/>
            <person name="Zhang G."/>
            <person name="Yang H."/>
            <person name="Wang J."/>
            <person name="Spillane C."/>
            <person name="Cook D.R."/>
            <person name="May G.D."/>
            <person name="Xu X."/>
            <person name="Jackson S.A."/>
        </authorList>
    </citation>
    <scope>NUCLEOTIDE SEQUENCE [LARGE SCALE GENOMIC DNA]</scope>
    <source>
        <strain evidence="2">cv. Asha</strain>
    </source>
</reference>
<evidence type="ECO:0000313" key="1">
    <source>
        <dbReference type="EMBL" id="KYP65313.1"/>
    </source>
</evidence>
<dbReference type="Proteomes" id="UP000075243">
    <property type="component" value="Chromosome 6"/>
</dbReference>
<dbReference type="AlphaFoldDB" id="A0A151TE59"/>
<sequence>MKSTSSYIYMLTGGVISWKNDKIKYIDTNSMVENLLTKGLPQKMFHEHIACVSVMSLSDVQF</sequence>